<keyword evidence="5" id="KW-0560">Oxidoreductase</keyword>
<name>A0A0W1JEY0_DESHA</name>
<dbReference type="InterPro" id="IPR013785">
    <property type="entry name" value="Aldolase_TIM"/>
</dbReference>
<evidence type="ECO:0000256" key="5">
    <source>
        <dbReference type="ARBA" id="ARBA00023002"/>
    </source>
</evidence>
<comment type="function">
    <text evidence="1">Nitronate monooxygenase that uses molecular oxygen to catalyze the oxidative denitrification of alkyl nitronates. Acts on propionate 3-nitronate (P3N), the presumed physiological substrate. Probably functions in the detoxification of P3N, a metabolic poison produced by plants and fungi as a defense mechanism.</text>
</comment>
<evidence type="ECO:0000256" key="1">
    <source>
        <dbReference type="ARBA" id="ARBA00003535"/>
    </source>
</evidence>
<dbReference type="OrthoDB" id="9778912at2"/>
<protein>
    <recommendedName>
        <fullName evidence="2">Probable nitronate monooxygenase</fullName>
    </recommendedName>
</protein>
<dbReference type="PANTHER" id="PTHR32332:SF20">
    <property type="entry name" value="2-NITROPROPANE DIOXYGENASE-LIKE PROTEIN"/>
    <property type="match status" value="1"/>
</dbReference>
<dbReference type="InterPro" id="IPR017569">
    <property type="entry name" value="Enoyl_ACP_red-II_put"/>
</dbReference>
<gene>
    <name evidence="6" type="ORF">AT727_09480</name>
</gene>
<dbReference type="Gene3D" id="3.20.20.70">
    <property type="entry name" value="Aldolase class I"/>
    <property type="match status" value="1"/>
</dbReference>
<organism evidence="6 7">
    <name type="scientific">Desulfitobacterium hafniense</name>
    <name type="common">Desulfitobacterium frappieri</name>
    <dbReference type="NCBI Taxonomy" id="49338"/>
    <lineage>
        <taxon>Bacteria</taxon>
        <taxon>Bacillati</taxon>
        <taxon>Bacillota</taxon>
        <taxon>Clostridia</taxon>
        <taxon>Eubacteriales</taxon>
        <taxon>Desulfitobacteriaceae</taxon>
        <taxon>Desulfitobacterium</taxon>
    </lineage>
</organism>
<dbReference type="InterPro" id="IPR004136">
    <property type="entry name" value="NMO"/>
</dbReference>
<evidence type="ECO:0000256" key="2">
    <source>
        <dbReference type="ARBA" id="ARBA00013457"/>
    </source>
</evidence>
<dbReference type="CDD" id="cd04730">
    <property type="entry name" value="NPD_like"/>
    <property type="match status" value="1"/>
</dbReference>
<sequence>MIKTKLCDLIGIEYPVFQGGMAWTATGELAAAVSEAGGLGIIGAGQAPADWLRQEIHKIKKVTNKPYGVNVMLMSPFVEDVMQVIVEERVPVITTGAGNPGKYIPMLKEVGTKIIPVVASVALARRLEKAGVDALIAEGMESGGHIGEISTLPLVPQVVDAVSIPVIAAGGIYDGRGMVAALALGAEGVQMGTRFMCAEECTISSKVKEMILKAKDRDTVVTGRSTGHPVRCLGNKLTREFEQLEKEGTDPEVLEKMGAGKLRLAMVEGDTQNGSVMSGQIAGAVQKIEPAATIIQDVMQGSERELARLSQRFGR</sequence>
<dbReference type="Proteomes" id="UP000054623">
    <property type="component" value="Unassembled WGS sequence"/>
</dbReference>
<reference evidence="6 7" key="1">
    <citation type="submission" date="2015-12" db="EMBL/GenBank/DDBJ databases">
        <title>Draft Genome Sequence of Desulfitobacterium hafniense Strain DH, a Sulfate-reducing Bacterium Isolated from Paddy Soils.</title>
        <authorList>
            <person name="Bao P."/>
            <person name="Zhang X."/>
            <person name="Li G."/>
        </authorList>
    </citation>
    <scope>NUCLEOTIDE SEQUENCE [LARGE SCALE GENOMIC DNA]</scope>
    <source>
        <strain evidence="6 7">DH</strain>
    </source>
</reference>
<evidence type="ECO:0000313" key="6">
    <source>
        <dbReference type="EMBL" id="KTE90148.1"/>
    </source>
</evidence>
<comment type="caution">
    <text evidence="6">The sequence shown here is derived from an EMBL/GenBank/DDBJ whole genome shotgun (WGS) entry which is preliminary data.</text>
</comment>
<keyword evidence="4" id="KW-0288">FMN</keyword>
<dbReference type="GO" id="GO:0018580">
    <property type="term" value="F:nitronate monooxygenase activity"/>
    <property type="evidence" value="ECO:0007669"/>
    <property type="project" value="InterPro"/>
</dbReference>
<accession>A0A0W1JEY0</accession>
<evidence type="ECO:0000256" key="4">
    <source>
        <dbReference type="ARBA" id="ARBA00022643"/>
    </source>
</evidence>
<keyword evidence="6" id="KW-0223">Dioxygenase</keyword>
<dbReference type="SUPFAM" id="SSF51412">
    <property type="entry name" value="Inosine monophosphate dehydrogenase (IMPDH)"/>
    <property type="match status" value="1"/>
</dbReference>
<dbReference type="AlphaFoldDB" id="A0A0W1JEY0"/>
<dbReference type="NCBIfam" id="TIGR03151">
    <property type="entry name" value="enACPred_II"/>
    <property type="match status" value="1"/>
</dbReference>
<dbReference type="RefSeq" id="WP_011460502.1">
    <property type="nucleotide sequence ID" value="NZ_LOCK01000050.1"/>
</dbReference>
<dbReference type="GO" id="GO:0051213">
    <property type="term" value="F:dioxygenase activity"/>
    <property type="evidence" value="ECO:0007669"/>
    <property type="project" value="UniProtKB-KW"/>
</dbReference>
<proteinExistence type="predicted"/>
<dbReference type="Pfam" id="PF03060">
    <property type="entry name" value="NMO"/>
    <property type="match status" value="1"/>
</dbReference>
<keyword evidence="3" id="KW-0285">Flavoprotein</keyword>
<evidence type="ECO:0000313" key="7">
    <source>
        <dbReference type="Proteomes" id="UP000054623"/>
    </source>
</evidence>
<evidence type="ECO:0000256" key="3">
    <source>
        <dbReference type="ARBA" id="ARBA00022630"/>
    </source>
</evidence>
<dbReference type="PANTHER" id="PTHR32332">
    <property type="entry name" value="2-NITROPROPANE DIOXYGENASE"/>
    <property type="match status" value="1"/>
</dbReference>
<dbReference type="EMBL" id="LOCK01000050">
    <property type="protein sequence ID" value="KTE90148.1"/>
    <property type="molecule type" value="Genomic_DNA"/>
</dbReference>